<dbReference type="EMBL" id="SKBQ01000052">
    <property type="protein sequence ID" value="TPX10894.1"/>
    <property type="molecule type" value="Genomic_DNA"/>
</dbReference>
<dbReference type="STRING" id="1093900.A0A507AWT8"/>
<dbReference type="RefSeq" id="XP_030992605.1">
    <property type="nucleotide sequence ID" value="XM_031142917.1"/>
</dbReference>
<dbReference type="OrthoDB" id="5427070at2759"/>
<dbReference type="GeneID" id="41975547"/>
<evidence type="ECO:0000313" key="2">
    <source>
        <dbReference type="EMBL" id="TPX10894.1"/>
    </source>
</evidence>
<dbReference type="Proteomes" id="UP000319257">
    <property type="component" value="Unassembled WGS sequence"/>
</dbReference>
<dbReference type="InParanoid" id="A0A507AWT8"/>
<name>A0A507AWT8_9PEZI</name>
<accession>A0A507AWT8</accession>
<evidence type="ECO:0000256" key="1">
    <source>
        <dbReference type="SAM" id="Phobius"/>
    </source>
</evidence>
<keyword evidence="1" id="KW-1133">Transmembrane helix</keyword>
<keyword evidence="3" id="KW-1185">Reference proteome</keyword>
<keyword evidence="1" id="KW-0472">Membrane</keyword>
<proteinExistence type="predicted"/>
<protein>
    <submittedName>
        <fullName evidence="2">Uncharacterized protein</fullName>
    </submittedName>
</protein>
<dbReference type="AlphaFoldDB" id="A0A507AWT8"/>
<reference evidence="2 3" key="1">
    <citation type="submission" date="2019-06" db="EMBL/GenBank/DDBJ databases">
        <title>Draft genome sequence of the filamentous fungus Phialemoniopsis curvata isolated from diesel fuel.</title>
        <authorList>
            <person name="Varaljay V.A."/>
            <person name="Lyon W.J."/>
            <person name="Crouch A.L."/>
            <person name="Drake C.E."/>
            <person name="Hollomon J.M."/>
            <person name="Nadeau L.J."/>
            <person name="Nunn H.S."/>
            <person name="Stevenson B.S."/>
            <person name="Bojanowski C.L."/>
            <person name="Crookes-Goodson W.J."/>
        </authorList>
    </citation>
    <scope>NUCLEOTIDE SEQUENCE [LARGE SCALE GENOMIC DNA]</scope>
    <source>
        <strain evidence="2 3">D216</strain>
    </source>
</reference>
<sequence>MAGTFSVIKTLIVPAIIALLVFLLLTYLVIPVWQHYRTRYSHYLPVESLSNHTSSLRERIQGAMARMVVPSTWRQRLQERLVVADHEDIEINSEEGEELADVVTDSLRQRTDHPDHTRRLSREYALPVVIVDCIPRAKTNVCWCFSLEQGFMDDSDEDDEPRR</sequence>
<keyword evidence="1" id="KW-0812">Transmembrane</keyword>
<organism evidence="2 3">
    <name type="scientific">Thyridium curvatum</name>
    <dbReference type="NCBI Taxonomy" id="1093900"/>
    <lineage>
        <taxon>Eukaryota</taxon>
        <taxon>Fungi</taxon>
        <taxon>Dikarya</taxon>
        <taxon>Ascomycota</taxon>
        <taxon>Pezizomycotina</taxon>
        <taxon>Sordariomycetes</taxon>
        <taxon>Sordariomycetidae</taxon>
        <taxon>Thyridiales</taxon>
        <taxon>Thyridiaceae</taxon>
        <taxon>Thyridium</taxon>
    </lineage>
</organism>
<comment type="caution">
    <text evidence="2">The sequence shown here is derived from an EMBL/GenBank/DDBJ whole genome shotgun (WGS) entry which is preliminary data.</text>
</comment>
<gene>
    <name evidence="2" type="ORF">E0L32_008100</name>
</gene>
<evidence type="ECO:0000313" key="3">
    <source>
        <dbReference type="Proteomes" id="UP000319257"/>
    </source>
</evidence>
<feature type="transmembrane region" description="Helical" evidence="1">
    <location>
        <begin position="12"/>
        <end position="33"/>
    </location>
</feature>